<dbReference type="Proteomes" id="UP000094892">
    <property type="component" value="Unassembled WGS sequence"/>
</dbReference>
<gene>
    <name evidence="4" type="ORF">LPJSA22_01443</name>
    <name evidence="3" type="ORF">NAB2_3168</name>
    <name evidence="2" type="ORF">Nizo2260_0682</name>
</gene>
<accession>A0A0G9FBV1</accession>
<dbReference type="AlphaFoldDB" id="A0A0G9FBV1"/>
<dbReference type="SMART" id="SM00530">
    <property type="entry name" value="HTH_XRE"/>
    <property type="match status" value="1"/>
</dbReference>
<organism evidence="4 7">
    <name type="scientific">Lactiplantibacillus plantarum</name>
    <name type="common">Lactobacillus plantarum</name>
    <dbReference type="NCBI Taxonomy" id="1590"/>
    <lineage>
        <taxon>Bacteria</taxon>
        <taxon>Bacillati</taxon>
        <taxon>Bacillota</taxon>
        <taxon>Bacilli</taxon>
        <taxon>Lactobacillales</taxon>
        <taxon>Lactobacillaceae</taxon>
        <taxon>Lactiplantibacillus</taxon>
    </lineage>
</organism>
<name>A0A0G9FBV1_LACPN</name>
<evidence type="ECO:0000313" key="2">
    <source>
        <dbReference type="EMBL" id="KZU07141.1"/>
    </source>
</evidence>
<dbReference type="Proteomes" id="UP000076872">
    <property type="component" value="Unassembled WGS sequence"/>
</dbReference>
<dbReference type="Pfam" id="PF01381">
    <property type="entry name" value="HTH_3"/>
    <property type="match status" value="1"/>
</dbReference>
<dbReference type="Gene3D" id="1.25.40.10">
    <property type="entry name" value="Tetratricopeptide repeat domain"/>
    <property type="match status" value="1"/>
</dbReference>
<protein>
    <recommendedName>
        <fullName evidence="1">HTH cro/C1-type domain-containing protein</fullName>
    </recommendedName>
</protein>
<proteinExistence type="predicted"/>
<dbReference type="EMBL" id="LUXO01000038">
    <property type="protein sequence ID" value="KZV00628.1"/>
    <property type="molecule type" value="Genomic_DNA"/>
</dbReference>
<sequence>MDIEKFIARRKALKISQVKLSNGICTQATLSKFERRGRVPALAILNQLCARLGLTVDDLSENQANSVTQIRQQLDEIERRLMMEDYQSVLQSLVDLKVEQIDAVPSRMQYYYLCGMLSSLINGTASDICFSFSQIVDDLDRAHQTIFTPLAYVGLGVMYGRLAEPEKAQFYFRRVRYYVEHAGSSGYANDYLRLLTLIFYTAEYYAISGDFVTSNRLIDDGVALCSDEHVTYYLPRLKYLATENAVKQQLSDKLIKRLMSETEAFARINHNQVVEVKVAALRQRYLQGISASENN</sequence>
<dbReference type="InterPro" id="IPR011990">
    <property type="entry name" value="TPR-like_helical_dom_sf"/>
</dbReference>
<reference evidence="4 7" key="2">
    <citation type="submission" date="2016-08" db="EMBL/GenBank/DDBJ databases">
        <title>Genome sequencing of Lactobacillus plantarum JSA22, isolated from fermented soybean paste.</title>
        <authorList>
            <person name="Choi H.S."/>
        </authorList>
    </citation>
    <scope>NUCLEOTIDE SEQUENCE [LARGE SCALE GENOMIC DNA]</scope>
    <source>
        <strain evidence="4 7">JSA22</strain>
    </source>
</reference>
<feature type="domain" description="HTH cro/C1-type" evidence="1">
    <location>
        <begin position="6"/>
        <end position="59"/>
    </location>
</feature>
<evidence type="ECO:0000313" key="6">
    <source>
        <dbReference type="Proteomes" id="UP000076989"/>
    </source>
</evidence>
<evidence type="ECO:0000313" key="3">
    <source>
        <dbReference type="EMBL" id="KZV00628.1"/>
    </source>
</evidence>
<dbReference type="InterPro" id="IPR001387">
    <property type="entry name" value="Cro/C1-type_HTH"/>
</dbReference>
<dbReference type="InterPro" id="IPR010982">
    <property type="entry name" value="Lambda_DNA-bd_dom_sf"/>
</dbReference>
<dbReference type="PATRIC" id="fig|1590.143.peg.1938"/>
<evidence type="ECO:0000313" key="7">
    <source>
        <dbReference type="Proteomes" id="UP000094892"/>
    </source>
</evidence>
<evidence type="ECO:0000259" key="1">
    <source>
        <dbReference type="PROSITE" id="PS50943"/>
    </source>
</evidence>
<dbReference type="RefSeq" id="WP_003640269.1">
    <property type="nucleotide sequence ID" value="NZ_AP028145.1"/>
</dbReference>
<evidence type="ECO:0000313" key="5">
    <source>
        <dbReference type="Proteomes" id="UP000076872"/>
    </source>
</evidence>
<reference evidence="5 6" key="1">
    <citation type="submission" date="2016-03" db="EMBL/GenBank/DDBJ databases">
        <title>Comparative genomics of 54 Lactobacillus plantarum strains reveals genomic uncoupling from niche constraints.</title>
        <authorList>
            <person name="Martino M.E."/>
        </authorList>
    </citation>
    <scope>NUCLEOTIDE SEQUENCE [LARGE SCALE GENOMIC DNA]</scope>
    <source>
        <strain evidence="3 5">NAB2</strain>
        <strain evidence="2 6">Nizo2260</strain>
    </source>
</reference>
<dbReference type="PROSITE" id="PS50943">
    <property type="entry name" value="HTH_CROC1"/>
    <property type="match status" value="1"/>
</dbReference>
<comment type="caution">
    <text evidence="4">The sequence shown here is derived from an EMBL/GenBank/DDBJ whole genome shotgun (WGS) entry which is preliminary data.</text>
</comment>
<dbReference type="EMBL" id="LUWI01000010">
    <property type="protein sequence ID" value="KZU07141.1"/>
    <property type="molecule type" value="Genomic_DNA"/>
</dbReference>
<dbReference type="EMBL" id="MCOL01000001">
    <property type="protein sequence ID" value="ODO61465.1"/>
    <property type="molecule type" value="Genomic_DNA"/>
</dbReference>
<dbReference type="Proteomes" id="UP000076989">
    <property type="component" value="Unassembled WGS sequence"/>
</dbReference>
<dbReference type="CDD" id="cd00093">
    <property type="entry name" value="HTH_XRE"/>
    <property type="match status" value="1"/>
</dbReference>
<dbReference type="SUPFAM" id="SSF47413">
    <property type="entry name" value="lambda repressor-like DNA-binding domains"/>
    <property type="match status" value="1"/>
</dbReference>
<dbReference type="GO" id="GO:0003677">
    <property type="term" value="F:DNA binding"/>
    <property type="evidence" value="ECO:0007669"/>
    <property type="project" value="InterPro"/>
</dbReference>
<evidence type="ECO:0000313" key="4">
    <source>
        <dbReference type="EMBL" id="ODO61465.1"/>
    </source>
</evidence>